<evidence type="ECO:0000256" key="12">
    <source>
        <dbReference type="SAM" id="MobiDB-lite"/>
    </source>
</evidence>
<keyword evidence="7" id="KW-0411">Iron-sulfur</keyword>
<feature type="region of interest" description="Disordered" evidence="12">
    <location>
        <begin position="82"/>
        <end position="118"/>
    </location>
</feature>
<keyword evidence="8" id="KW-0805">Transcription regulation</keyword>
<accession>Q2LEX6</accession>
<evidence type="ECO:0000256" key="9">
    <source>
        <dbReference type="ARBA" id="ARBA00023125"/>
    </source>
</evidence>
<dbReference type="GO" id="GO:0045454">
    <property type="term" value="P:cell redox homeostasis"/>
    <property type="evidence" value="ECO:0007669"/>
    <property type="project" value="TreeGrafter"/>
</dbReference>
<keyword evidence="5" id="KW-0479">Metal-binding</keyword>
<evidence type="ECO:0000256" key="8">
    <source>
        <dbReference type="ARBA" id="ARBA00023015"/>
    </source>
</evidence>
<dbReference type="GO" id="GO:0005737">
    <property type="term" value="C:cytoplasm"/>
    <property type="evidence" value="ECO:0007669"/>
    <property type="project" value="UniProtKB-SubCell"/>
</dbReference>
<comment type="subcellular location">
    <subcellularLocation>
        <location evidence="2">Cytoplasm</location>
    </subcellularLocation>
</comment>
<dbReference type="InterPro" id="IPR003482">
    <property type="entry name" value="Whib"/>
</dbReference>
<keyword evidence="11" id="KW-0804">Transcription</keyword>
<evidence type="ECO:0000256" key="5">
    <source>
        <dbReference type="ARBA" id="ARBA00022723"/>
    </source>
</evidence>
<evidence type="ECO:0000256" key="1">
    <source>
        <dbReference type="ARBA" id="ARBA00001966"/>
    </source>
</evidence>
<keyword evidence="14" id="KW-0614">Plasmid</keyword>
<proteinExistence type="inferred from homology"/>
<evidence type="ECO:0000256" key="10">
    <source>
        <dbReference type="ARBA" id="ARBA00023157"/>
    </source>
</evidence>
<keyword evidence="10" id="KW-1015">Disulfide bond</keyword>
<reference evidence="14" key="1">
    <citation type="journal article" date="2006" name="Appl. Environ. Microbiol.">
        <title>Diversity of telomere palindromic sequences and replication genes among Streptomyces linear plasmids.</title>
        <authorList>
            <person name="Zhang R."/>
            <person name="Yang Y."/>
            <person name="Fang P."/>
            <person name="Jiang C."/>
            <person name="Xu L."/>
            <person name="Zhu Y."/>
            <person name="Shen M."/>
            <person name="Xia H."/>
            <person name="Zhao J."/>
            <person name="Chen T."/>
            <person name="Qin Z."/>
        </authorList>
    </citation>
    <scope>NUCLEOTIDE SEQUENCE</scope>
    <source>
        <strain evidence="14">44030</strain>
        <plasmid evidence="14">pRL1</plasmid>
    </source>
</reference>
<dbReference type="AlphaFoldDB" id="Q2LEX6"/>
<dbReference type="GO" id="GO:0045892">
    <property type="term" value="P:negative regulation of DNA-templated transcription"/>
    <property type="evidence" value="ECO:0007669"/>
    <property type="project" value="TreeGrafter"/>
</dbReference>
<dbReference type="GO" id="GO:0046872">
    <property type="term" value="F:metal ion binding"/>
    <property type="evidence" value="ECO:0007669"/>
    <property type="project" value="UniProtKB-KW"/>
</dbReference>
<evidence type="ECO:0000256" key="2">
    <source>
        <dbReference type="ARBA" id="ARBA00004496"/>
    </source>
</evidence>
<dbReference type="RefSeq" id="WP_012476907.1">
    <property type="nucleotide sequence ID" value="NC_010849.1"/>
</dbReference>
<dbReference type="Pfam" id="PF02467">
    <property type="entry name" value="Whib"/>
    <property type="match status" value="1"/>
</dbReference>
<geneLocation type="plasmid" evidence="14">
    <name>pRL1</name>
</geneLocation>
<keyword evidence="6" id="KW-0408">Iron</keyword>
<keyword evidence="4" id="KW-0004">4Fe-4S</keyword>
<feature type="compositionally biased region" description="Basic and acidic residues" evidence="12">
    <location>
        <begin position="91"/>
        <end position="104"/>
    </location>
</feature>
<evidence type="ECO:0000256" key="4">
    <source>
        <dbReference type="ARBA" id="ARBA00022485"/>
    </source>
</evidence>
<protein>
    <recommendedName>
        <fullName evidence="13">4Fe-4S Wbl-type domain-containing protein</fullName>
    </recommendedName>
</protein>
<sequence length="118" mass="12909">MSTPYLESAGGMWDLLASVSTEDLPPAGGACAEVDPELFFPVSYVPSHQITTAKQICAGCPVLAECREYGMGQFDGIFGGLTPGDRRRVRQQQERERRELERHTSITTTDSDHFAMGA</sequence>
<evidence type="ECO:0000256" key="7">
    <source>
        <dbReference type="ARBA" id="ARBA00023014"/>
    </source>
</evidence>
<evidence type="ECO:0000256" key="11">
    <source>
        <dbReference type="ARBA" id="ARBA00023163"/>
    </source>
</evidence>
<dbReference type="PANTHER" id="PTHR38839">
    <property type="entry name" value="TRANSCRIPTIONAL REGULATOR WHID-RELATED"/>
    <property type="match status" value="1"/>
</dbReference>
<evidence type="ECO:0000259" key="13">
    <source>
        <dbReference type="PROSITE" id="PS51674"/>
    </source>
</evidence>
<comment type="cofactor">
    <cofactor evidence="1">
        <name>[4Fe-4S] cluster</name>
        <dbReference type="ChEBI" id="CHEBI:49883"/>
    </cofactor>
</comment>
<gene>
    <name evidence="14" type="ORF">pRL1.10</name>
</gene>
<dbReference type="PROSITE" id="PS51674">
    <property type="entry name" value="4FE4S_WBL"/>
    <property type="match status" value="1"/>
</dbReference>
<dbReference type="InterPro" id="IPR034768">
    <property type="entry name" value="4FE4S_WBL"/>
</dbReference>
<dbReference type="EMBL" id="DQ322649">
    <property type="protein sequence ID" value="ABC67339.1"/>
    <property type="molecule type" value="Genomic_DNA"/>
</dbReference>
<dbReference type="GO" id="GO:0003677">
    <property type="term" value="F:DNA binding"/>
    <property type="evidence" value="ECO:0007669"/>
    <property type="project" value="UniProtKB-KW"/>
</dbReference>
<comment type="similarity">
    <text evidence="3">Belongs to the WhiB family.</text>
</comment>
<dbReference type="GO" id="GO:0051539">
    <property type="term" value="F:4 iron, 4 sulfur cluster binding"/>
    <property type="evidence" value="ECO:0007669"/>
    <property type="project" value="UniProtKB-KW"/>
</dbReference>
<evidence type="ECO:0000256" key="3">
    <source>
        <dbReference type="ARBA" id="ARBA00006597"/>
    </source>
</evidence>
<dbReference type="GO" id="GO:0047134">
    <property type="term" value="F:protein-disulfide reductase [NAD(P)H] activity"/>
    <property type="evidence" value="ECO:0007669"/>
    <property type="project" value="TreeGrafter"/>
</dbReference>
<name>Q2LEX6_9ACTN</name>
<keyword evidence="9" id="KW-0238">DNA-binding</keyword>
<evidence type="ECO:0000256" key="6">
    <source>
        <dbReference type="ARBA" id="ARBA00023004"/>
    </source>
</evidence>
<organism evidence="14">
    <name type="scientific">Streptomyces sp. 44030</name>
    <dbReference type="NCBI Taxonomy" id="364102"/>
    <lineage>
        <taxon>Bacteria</taxon>
        <taxon>Bacillati</taxon>
        <taxon>Actinomycetota</taxon>
        <taxon>Actinomycetes</taxon>
        <taxon>Kitasatosporales</taxon>
        <taxon>Streptomycetaceae</taxon>
        <taxon>Streptomyces</taxon>
    </lineage>
</organism>
<evidence type="ECO:0000313" key="14">
    <source>
        <dbReference type="EMBL" id="ABC67339.1"/>
    </source>
</evidence>
<feature type="domain" description="4Fe-4S Wbl-type" evidence="13">
    <location>
        <begin position="30"/>
        <end position="88"/>
    </location>
</feature>